<keyword evidence="3" id="KW-1003">Cell membrane</keyword>
<feature type="transmembrane region" description="Helical" evidence="5">
    <location>
        <begin position="169"/>
        <end position="187"/>
    </location>
</feature>
<evidence type="ECO:0000256" key="3">
    <source>
        <dbReference type="ARBA" id="ARBA00022475"/>
    </source>
</evidence>
<dbReference type="CDD" id="cd17369">
    <property type="entry name" value="MFS_ShiA_like"/>
    <property type="match status" value="1"/>
</dbReference>
<feature type="transmembrane region" description="Helical" evidence="5">
    <location>
        <begin position="94"/>
        <end position="115"/>
    </location>
</feature>
<evidence type="ECO:0000313" key="7">
    <source>
        <dbReference type="EMBL" id="OMP13581.1"/>
    </source>
</evidence>
<feature type="transmembrane region" description="Helical" evidence="5">
    <location>
        <begin position="193"/>
        <end position="214"/>
    </location>
</feature>
<feature type="region of interest" description="Disordered" evidence="4">
    <location>
        <begin position="446"/>
        <end position="469"/>
    </location>
</feature>
<evidence type="ECO:0000256" key="4">
    <source>
        <dbReference type="SAM" id="MobiDB-lite"/>
    </source>
</evidence>
<dbReference type="Proteomes" id="UP000187203">
    <property type="component" value="Unassembled WGS sequence"/>
</dbReference>
<evidence type="ECO:0000313" key="8">
    <source>
        <dbReference type="Proteomes" id="UP000187203"/>
    </source>
</evidence>
<dbReference type="PROSITE" id="PS50850">
    <property type="entry name" value="MFS"/>
    <property type="match status" value="1"/>
</dbReference>
<feature type="transmembrane region" description="Helical" evidence="5">
    <location>
        <begin position="507"/>
        <end position="526"/>
    </location>
</feature>
<dbReference type="STRING" id="93759.A0A1R3L2L9"/>
<dbReference type="Pfam" id="PF07690">
    <property type="entry name" value="MFS_1"/>
    <property type="match status" value="1"/>
</dbReference>
<dbReference type="InterPro" id="IPR020846">
    <property type="entry name" value="MFS_dom"/>
</dbReference>
<feature type="transmembrane region" description="Helical" evidence="5">
    <location>
        <begin position="243"/>
        <end position="262"/>
    </location>
</feature>
<comment type="subcellular location">
    <subcellularLocation>
        <location evidence="1">Cell membrane</location>
        <topology evidence="1">Multi-pass membrane protein</topology>
    </subcellularLocation>
</comment>
<evidence type="ECO:0000256" key="5">
    <source>
        <dbReference type="SAM" id="Phobius"/>
    </source>
</evidence>
<dbReference type="GO" id="GO:0005886">
    <property type="term" value="C:plasma membrane"/>
    <property type="evidence" value="ECO:0007669"/>
    <property type="project" value="UniProtKB-SubCell"/>
</dbReference>
<feature type="transmembrane region" description="Helical" evidence="5">
    <location>
        <begin position="127"/>
        <end position="148"/>
    </location>
</feature>
<feature type="transmembrane region" description="Helical" evidence="5">
    <location>
        <begin position="58"/>
        <end position="82"/>
    </location>
</feature>
<feature type="transmembrane region" description="Helical" evidence="5">
    <location>
        <begin position="21"/>
        <end position="46"/>
    </location>
</feature>
<dbReference type="PANTHER" id="PTHR43045">
    <property type="entry name" value="SHIKIMATE TRANSPORTER"/>
    <property type="match status" value="1"/>
</dbReference>
<feature type="transmembrane region" description="Helical" evidence="5">
    <location>
        <begin position="282"/>
        <end position="305"/>
    </location>
</feature>
<name>A0A1R3L2L9_9ROSI</name>
<keyword evidence="5" id="KW-0812">Transmembrane</keyword>
<accession>A0A1R3L2L9</accession>
<dbReference type="InterPro" id="IPR036259">
    <property type="entry name" value="MFS_trans_sf"/>
</dbReference>
<dbReference type="EMBL" id="AWUE01003854">
    <property type="protein sequence ID" value="OMP13581.1"/>
    <property type="molecule type" value="Genomic_DNA"/>
</dbReference>
<keyword evidence="8" id="KW-1185">Reference proteome</keyword>
<evidence type="ECO:0000256" key="1">
    <source>
        <dbReference type="ARBA" id="ARBA00004651"/>
    </source>
</evidence>
<keyword evidence="5" id="KW-1133">Transmembrane helix</keyword>
<gene>
    <name evidence="7" type="ORF">COLO4_01370</name>
</gene>
<sequence length="535" mass="57827">MPHQPAPRAIAASNLQPRRAAVAAFIGTTIEWYDFYIYGLAAALVFGKVFFSKTLDPGVATLLSFVTLWAGFAARPIGGIIFGHLGDKIGRKTTLIITLILMGVATMGIGLLPGYAQIGMWAPVGLVVLRVVQGVAVGGEWGGAVLIASESAPKRKSILYSAFAQQGSPTGNLLATLVFFALSALPTPQFMLWGWRVPFLLSALLVVVGMIIRLKLEESDDMKRVLAQKKTVKLPLKDVVRDHWGLVLLGAGTLPLIHVTYLKSNFALAWATKELGYAQDTFLGIIAIALVVQFITQPLGAWLVSRMDMRRAICLMVLPEFLLMPVMFFAIETKVYWIALLGMCLATVPHSMFYGAIGGILARVFPTRIRYTGLSLAYQLCSLVVGGGTPVFAQWMLNGTGNIVGVAVSSALYALVSLACTLILLNRTGYRADELSTAERADAMDLGQGDADASPTHTGPMGKSRTTGRRAMSIFDENEHREAFWETVRQAIEAREQADEARRAGRLTGLAIGLSVAALAVALMAWRRRSPDDEA</sequence>
<dbReference type="InterPro" id="IPR011701">
    <property type="entry name" value="MFS"/>
</dbReference>
<organism evidence="7 8">
    <name type="scientific">Corchorus olitorius</name>
    <dbReference type="NCBI Taxonomy" id="93759"/>
    <lineage>
        <taxon>Eukaryota</taxon>
        <taxon>Viridiplantae</taxon>
        <taxon>Streptophyta</taxon>
        <taxon>Embryophyta</taxon>
        <taxon>Tracheophyta</taxon>
        <taxon>Spermatophyta</taxon>
        <taxon>Magnoliopsida</taxon>
        <taxon>eudicotyledons</taxon>
        <taxon>Gunneridae</taxon>
        <taxon>Pentapetalae</taxon>
        <taxon>rosids</taxon>
        <taxon>malvids</taxon>
        <taxon>Malvales</taxon>
        <taxon>Malvaceae</taxon>
        <taxon>Grewioideae</taxon>
        <taxon>Apeibeae</taxon>
        <taxon>Corchorus</taxon>
    </lineage>
</organism>
<keyword evidence="5" id="KW-0472">Membrane</keyword>
<dbReference type="PANTHER" id="PTHR43045:SF2">
    <property type="entry name" value="INNER MEMBRANE METABOLITE TRANSPORT PROTEIN YHJE"/>
    <property type="match status" value="1"/>
</dbReference>
<keyword evidence="2" id="KW-0813">Transport</keyword>
<evidence type="ECO:0000256" key="2">
    <source>
        <dbReference type="ARBA" id="ARBA00022448"/>
    </source>
</evidence>
<reference evidence="8" key="1">
    <citation type="submission" date="2013-09" db="EMBL/GenBank/DDBJ databases">
        <title>Corchorus olitorius genome sequencing.</title>
        <authorList>
            <person name="Alam M."/>
            <person name="Haque M.S."/>
            <person name="Islam M.S."/>
            <person name="Emdad E.M."/>
            <person name="Islam M.M."/>
            <person name="Ahmed B."/>
            <person name="Halim A."/>
            <person name="Hossen Q.M.M."/>
            <person name="Hossain M.Z."/>
            <person name="Ahmed R."/>
            <person name="Khan M.M."/>
            <person name="Islam R."/>
            <person name="Rashid M.M."/>
            <person name="Khan S.A."/>
            <person name="Rahman M.S."/>
            <person name="Alam M."/>
            <person name="Yahiya A.S."/>
            <person name="Khan M.S."/>
            <person name="Azam M.S."/>
            <person name="Haque T."/>
            <person name="Lashkar M.Z.H."/>
            <person name="Akhand A.I."/>
            <person name="Morshed G."/>
            <person name="Roy S."/>
            <person name="Uddin K.S."/>
            <person name="Rabeya T."/>
            <person name="Hossain A.S."/>
            <person name="Chowdhury A."/>
            <person name="Snigdha A.R."/>
            <person name="Mortoza M.S."/>
            <person name="Matin S.A."/>
            <person name="Hoque S.M.E."/>
            <person name="Islam M.K."/>
            <person name="Roy D.K."/>
            <person name="Haider R."/>
            <person name="Moosa M.M."/>
            <person name="Elias S.M."/>
            <person name="Hasan A.M."/>
            <person name="Jahan S."/>
            <person name="Shafiuddin M."/>
            <person name="Mahmood N."/>
            <person name="Shommy N.S."/>
        </authorList>
    </citation>
    <scope>NUCLEOTIDE SEQUENCE [LARGE SCALE GENOMIC DNA]</scope>
    <source>
        <strain evidence="8">cv. O-4</strain>
    </source>
</reference>
<dbReference type="SUPFAM" id="SSF103473">
    <property type="entry name" value="MFS general substrate transporter"/>
    <property type="match status" value="1"/>
</dbReference>
<feature type="transmembrane region" description="Helical" evidence="5">
    <location>
        <begin position="376"/>
        <end position="397"/>
    </location>
</feature>
<protein>
    <submittedName>
        <fullName evidence="7">General substrate transporter</fullName>
    </submittedName>
</protein>
<comment type="caution">
    <text evidence="7">The sequence shown here is derived from an EMBL/GenBank/DDBJ whole genome shotgun (WGS) entry which is preliminary data.</text>
</comment>
<feature type="domain" description="Major facilitator superfamily (MFS) profile" evidence="6">
    <location>
        <begin position="20"/>
        <end position="429"/>
    </location>
</feature>
<dbReference type="AlphaFoldDB" id="A0A1R3L2L9"/>
<evidence type="ECO:0000259" key="6">
    <source>
        <dbReference type="PROSITE" id="PS50850"/>
    </source>
</evidence>
<feature type="transmembrane region" description="Helical" evidence="5">
    <location>
        <begin position="337"/>
        <end position="364"/>
    </location>
</feature>
<dbReference type="Gene3D" id="1.20.1250.20">
    <property type="entry name" value="MFS general substrate transporter like domains"/>
    <property type="match status" value="1"/>
</dbReference>
<dbReference type="OrthoDB" id="5296287at2759"/>
<feature type="transmembrane region" description="Helical" evidence="5">
    <location>
        <begin position="312"/>
        <end position="331"/>
    </location>
</feature>
<proteinExistence type="predicted"/>
<feature type="transmembrane region" description="Helical" evidence="5">
    <location>
        <begin position="403"/>
        <end position="425"/>
    </location>
</feature>
<dbReference type="GO" id="GO:0022857">
    <property type="term" value="F:transmembrane transporter activity"/>
    <property type="evidence" value="ECO:0007669"/>
    <property type="project" value="InterPro"/>
</dbReference>